<gene>
    <name evidence="2" type="primary">gb05713</name>
    <name evidence="2" type="ORF">PR202_gb05713</name>
</gene>
<keyword evidence="3" id="KW-1185">Reference proteome</keyword>
<organism evidence="2 3">
    <name type="scientific">Eleusine coracana subsp. coracana</name>
    <dbReference type="NCBI Taxonomy" id="191504"/>
    <lineage>
        <taxon>Eukaryota</taxon>
        <taxon>Viridiplantae</taxon>
        <taxon>Streptophyta</taxon>
        <taxon>Embryophyta</taxon>
        <taxon>Tracheophyta</taxon>
        <taxon>Spermatophyta</taxon>
        <taxon>Magnoliopsida</taxon>
        <taxon>Liliopsida</taxon>
        <taxon>Poales</taxon>
        <taxon>Poaceae</taxon>
        <taxon>PACMAD clade</taxon>
        <taxon>Chloridoideae</taxon>
        <taxon>Cynodonteae</taxon>
        <taxon>Eleusininae</taxon>
        <taxon>Eleusine</taxon>
    </lineage>
</organism>
<protein>
    <submittedName>
        <fullName evidence="2">Uncharacterized protein</fullName>
    </submittedName>
</protein>
<feature type="compositionally biased region" description="Basic residues" evidence="1">
    <location>
        <begin position="111"/>
        <end position="153"/>
    </location>
</feature>
<evidence type="ECO:0000256" key="1">
    <source>
        <dbReference type="SAM" id="MobiDB-lite"/>
    </source>
</evidence>
<dbReference type="EMBL" id="BQKI01000073">
    <property type="protein sequence ID" value="GJN18541.1"/>
    <property type="molecule type" value="Genomic_DNA"/>
</dbReference>
<evidence type="ECO:0000313" key="2">
    <source>
        <dbReference type="EMBL" id="GJN18541.1"/>
    </source>
</evidence>
<dbReference type="AlphaFoldDB" id="A0AAV5E8M9"/>
<feature type="compositionally biased region" description="Low complexity" evidence="1">
    <location>
        <begin position="75"/>
        <end position="86"/>
    </location>
</feature>
<accession>A0AAV5E8M9</accession>
<comment type="caution">
    <text evidence="2">The sequence shown here is derived from an EMBL/GenBank/DDBJ whole genome shotgun (WGS) entry which is preliminary data.</text>
</comment>
<proteinExistence type="predicted"/>
<feature type="compositionally biased region" description="Polar residues" evidence="1">
    <location>
        <begin position="162"/>
        <end position="194"/>
    </location>
</feature>
<feature type="region of interest" description="Disordered" evidence="1">
    <location>
        <begin position="75"/>
        <end position="194"/>
    </location>
</feature>
<feature type="compositionally biased region" description="Basic residues" evidence="1">
    <location>
        <begin position="92"/>
        <end position="104"/>
    </location>
</feature>
<reference evidence="2" key="1">
    <citation type="journal article" date="2018" name="DNA Res.">
        <title>Multiple hybrid de novo genome assembly of finger millet, an orphan allotetraploid crop.</title>
        <authorList>
            <person name="Hatakeyama M."/>
            <person name="Aluri S."/>
            <person name="Balachadran M.T."/>
            <person name="Sivarajan S.R."/>
            <person name="Patrignani A."/>
            <person name="Gruter S."/>
            <person name="Poveda L."/>
            <person name="Shimizu-Inatsugi R."/>
            <person name="Baeten J."/>
            <person name="Francoijs K.J."/>
            <person name="Nataraja K.N."/>
            <person name="Reddy Y.A.N."/>
            <person name="Phadnis S."/>
            <person name="Ravikumar R.L."/>
            <person name="Schlapbach R."/>
            <person name="Sreeman S.M."/>
            <person name="Shimizu K.K."/>
        </authorList>
    </citation>
    <scope>NUCLEOTIDE SEQUENCE</scope>
</reference>
<dbReference type="Proteomes" id="UP001054889">
    <property type="component" value="Unassembled WGS sequence"/>
</dbReference>
<evidence type="ECO:0000313" key="3">
    <source>
        <dbReference type="Proteomes" id="UP001054889"/>
    </source>
</evidence>
<name>A0AAV5E8M9_ELECO</name>
<sequence length="194" mass="21702">MLQGHRHGAKEEGEPLRRELVEAVVRRGAVRGGQRGFVGGRVQEAGAAQGAERRGEGRAAVQGRGAGLDALLARAARPALQGRGPRPAQPRRDRRRHVALRARIRLPAAPRGRRRRRCPRARRLRRARRRPDRRRRRARGRCSRAVRRVRRTCRPAGGGLNSGSWTKTEASTTQLGHNTSTLHPRSERTSTAQY</sequence>
<reference evidence="2" key="2">
    <citation type="submission" date="2021-12" db="EMBL/GenBank/DDBJ databases">
        <title>Resequencing data analysis of finger millet.</title>
        <authorList>
            <person name="Hatakeyama M."/>
            <person name="Aluri S."/>
            <person name="Balachadran M.T."/>
            <person name="Sivarajan S.R."/>
            <person name="Poveda L."/>
            <person name="Shimizu-Inatsugi R."/>
            <person name="Schlapbach R."/>
            <person name="Sreeman S.M."/>
            <person name="Shimizu K.K."/>
        </authorList>
    </citation>
    <scope>NUCLEOTIDE SEQUENCE</scope>
</reference>